<dbReference type="STRING" id="200324.A0A2N5VC09"/>
<dbReference type="SUPFAM" id="SSF48179">
    <property type="entry name" value="6-phosphogluconate dehydrogenase C-terminal domain-like"/>
    <property type="match status" value="2"/>
</dbReference>
<dbReference type="Gene3D" id="3.40.50.720">
    <property type="entry name" value="NAD(P)-binding Rossmann-like Domain"/>
    <property type="match status" value="1"/>
</dbReference>
<evidence type="ECO:0000313" key="8">
    <source>
        <dbReference type="Proteomes" id="UP000235388"/>
    </source>
</evidence>
<evidence type="ECO:0000313" key="7">
    <source>
        <dbReference type="EMBL" id="PLW47524.1"/>
    </source>
</evidence>
<dbReference type="OrthoDB" id="73846at2759"/>
<dbReference type="InterPro" id="IPR008927">
    <property type="entry name" value="6-PGluconate_DH-like_C_sf"/>
</dbReference>
<dbReference type="InterPro" id="IPR013752">
    <property type="entry name" value="KPA_reductase"/>
</dbReference>
<feature type="compositionally biased region" description="Polar residues" evidence="4">
    <location>
        <begin position="459"/>
        <end position="472"/>
    </location>
</feature>
<dbReference type="InterPro" id="IPR013332">
    <property type="entry name" value="KPR_N"/>
</dbReference>
<feature type="domain" description="Ketopantoate reductase C-terminal" evidence="6">
    <location>
        <begin position="383"/>
        <end position="420"/>
    </location>
</feature>
<evidence type="ECO:0000256" key="2">
    <source>
        <dbReference type="ARBA" id="ARBA00022857"/>
    </source>
</evidence>
<evidence type="ECO:0000256" key="4">
    <source>
        <dbReference type="SAM" id="MobiDB-lite"/>
    </source>
</evidence>
<comment type="similarity">
    <text evidence="1">Belongs to the ketopantoate reductase family.</text>
</comment>
<dbReference type="Pfam" id="PF02558">
    <property type="entry name" value="ApbA"/>
    <property type="match status" value="1"/>
</dbReference>
<name>A0A2N5VC09_9BASI</name>
<protein>
    <recommendedName>
        <fullName evidence="9">2-dehydropantoate 2-reductase</fullName>
    </recommendedName>
</protein>
<dbReference type="EMBL" id="PGCJ01000110">
    <property type="protein sequence ID" value="PLW47524.1"/>
    <property type="molecule type" value="Genomic_DNA"/>
</dbReference>
<evidence type="ECO:0000256" key="3">
    <source>
        <dbReference type="ARBA" id="ARBA00023002"/>
    </source>
</evidence>
<sequence>MRIHCIGPGSIGSLLCFHLQSVTPITLLLRTRQAQHRRSDPTLSIQLERSDRTKTATGFLYEFLGNQQQQPIESLIVTTKAPHVVPSLQRIRHRLSATSTVLLLHNGLGVVEELIDTCFQEPTSRPTFILATTSHGVHKIDKGLPGTEASCHGRFCHAGLGDIRLGVLLNTLMKTRLERLATNVNGQRHQQENPILNPLSQVKPVLAEHLPNIDPETRSLHHTLSSLLHPAVAEELNPKWLSMGAFQTSALTKLTVNAAVNPVSALLETRNEALHADSSFDSLSRRVCEEASAVFAAQTGQPFRPHHPLSAPNLLRVVADILLATRANISSMCSDLRTLATNRLSPPNTLSKPNLARIAADQAPVKIHNYHSLINGEQQKSVKETSTEIDYINGYICRLGTQYGVETPLNHSLCDLIKLKAAAIKAGHVLPKLQRVNRRLKIIRPDDDEDIDAQAQEPNQPENSSTSKLQSS</sequence>
<keyword evidence="3" id="KW-0560">Oxidoreductase</keyword>
<feature type="domain" description="Ketopantoate reductase N-terminal" evidence="5">
    <location>
        <begin position="3"/>
        <end position="167"/>
    </location>
</feature>
<dbReference type="GO" id="GO:0005737">
    <property type="term" value="C:cytoplasm"/>
    <property type="evidence" value="ECO:0007669"/>
    <property type="project" value="TreeGrafter"/>
</dbReference>
<dbReference type="Pfam" id="PF08546">
    <property type="entry name" value="ApbA_C"/>
    <property type="match status" value="2"/>
</dbReference>
<evidence type="ECO:0000259" key="6">
    <source>
        <dbReference type="Pfam" id="PF08546"/>
    </source>
</evidence>
<dbReference type="PANTHER" id="PTHR43765">
    <property type="entry name" value="2-DEHYDROPANTOATE 2-REDUCTASE-RELATED"/>
    <property type="match status" value="1"/>
</dbReference>
<reference evidence="7 8" key="1">
    <citation type="submission" date="2017-11" db="EMBL/GenBank/DDBJ databases">
        <title>De novo assembly and phasing of dikaryotic genomes from two isolates of Puccinia coronata f. sp. avenae, the causal agent of oat crown rust.</title>
        <authorList>
            <person name="Miller M.E."/>
            <person name="Zhang Y."/>
            <person name="Omidvar V."/>
            <person name="Sperschneider J."/>
            <person name="Schwessinger B."/>
            <person name="Raley C."/>
            <person name="Palmer J.M."/>
            <person name="Garnica D."/>
            <person name="Upadhyaya N."/>
            <person name="Rathjen J."/>
            <person name="Taylor J.M."/>
            <person name="Park R.F."/>
            <person name="Dodds P.N."/>
            <person name="Hirsch C.D."/>
            <person name="Kianian S.F."/>
            <person name="Figueroa M."/>
        </authorList>
    </citation>
    <scope>NUCLEOTIDE SEQUENCE [LARGE SCALE GENOMIC DNA]</scope>
    <source>
        <strain evidence="7">12NC29</strain>
    </source>
</reference>
<dbReference type="InterPro" id="IPR036291">
    <property type="entry name" value="NAD(P)-bd_dom_sf"/>
</dbReference>
<dbReference type="InterPro" id="IPR050838">
    <property type="entry name" value="Ketopantoate_reductase"/>
</dbReference>
<evidence type="ECO:0000259" key="5">
    <source>
        <dbReference type="Pfam" id="PF02558"/>
    </source>
</evidence>
<dbReference type="Proteomes" id="UP000235388">
    <property type="component" value="Unassembled WGS sequence"/>
</dbReference>
<feature type="domain" description="Ketopantoate reductase C-terminal" evidence="6">
    <location>
        <begin position="246"/>
        <end position="338"/>
    </location>
</feature>
<keyword evidence="2" id="KW-0521">NADP</keyword>
<accession>A0A2N5VC09</accession>
<comment type="caution">
    <text evidence="7">The sequence shown here is derived from an EMBL/GenBank/DDBJ whole genome shotgun (WGS) entry which is preliminary data.</text>
</comment>
<evidence type="ECO:0008006" key="9">
    <source>
        <dbReference type="Google" id="ProtNLM"/>
    </source>
</evidence>
<dbReference type="GO" id="GO:0050661">
    <property type="term" value="F:NADP binding"/>
    <property type="evidence" value="ECO:0007669"/>
    <property type="project" value="TreeGrafter"/>
</dbReference>
<gene>
    <name evidence="7" type="ORF">PCANC_07809</name>
</gene>
<dbReference type="InterPro" id="IPR013328">
    <property type="entry name" value="6PGD_dom2"/>
</dbReference>
<evidence type="ECO:0000256" key="1">
    <source>
        <dbReference type="ARBA" id="ARBA00007870"/>
    </source>
</evidence>
<dbReference type="AlphaFoldDB" id="A0A2N5VC09"/>
<proteinExistence type="inferred from homology"/>
<organism evidence="7 8">
    <name type="scientific">Puccinia coronata f. sp. avenae</name>
    <dbReference type="NCBI Taxonomy" id="200324"/>
    <lineage>
        <taxon>Eukaryota</taxon>
        <taxon>Fungi</taxon>
        <taxon>Dikarya</taxon>
        <taxon>Basidiomycota</taxon>
        <taxon>Pucciniomycotina</taxon>
        <taxon>Pucciniomycetes</taxon>
        <taxon>Pucciniales</taxon>
        <taxon>Pucciniaceae</taxon>
        <taxon>Puccinia</taxon>
    </lineage>
</organism>
<keyword evidence="8" id="KW-1185">Reference proteome</keyword>
<dbReference type="SUPFAM" id="SSF51735">
    <property type="entry name" value="NAD(P)-binding Rossmann-fold domains"/>
    <property type="match status" value="1"/>
</dbReference>
<feature type="region of interest" description="Disordered" evidence="4">
    <location>
        <begin position="444"/>
        <end position="472"/>
    </location>
</feature>
<dbReference type="PANTHER" id="PTHR43765:SF2">
    <property type="entry name" value="2-DEHYDROPANTOATE 2-REDUCTASE"/>
    <property type="match status" value="1"/>
</dbReference>
<dbReference type="Gene3D" id="1.10.1040.10">
    <property type="entry name" value="N-(1-d-carboxylethyl)-l-norvaline Dehydrogenase, domain 2"/>
    <property type="match status" value="1"/>
</dbReference>
<dbReference type="GO" id="GO:0008677">
    <property type="term" value="F:2-dehydropantoate 2-reductase activity"/>
    <property type="evidence" value="ECO:0007669"/>
    <property type="project" value="TreeGrafter"/>
</dbReference>